<comment type="function">
    <text evidence="7">Endonuclease that is involved in the suppression of homologous recombination and thus may have a key role in the control of bacterial genetic diversity.</text>
</comment>
<dbReference type="InterPro" id="IPR002625">
    <property type="entry name" value="Smr_dom"/>
</dbReference>
<keyword evidence="7" id="KW-0540">Nuclease</keyword>
<dbReference type="PANTHER" id="PTHR48466">
    <property type="entry name" value="OS10G0509000 PROTEIN-RELATED"/>
    <property type="match status" value="1"/>
</dbReference>
<evidence type="ECO:0000256" key="8">
    <source>
        <dbReference type="SAM" id="Coils"/>
    </source>
</evidence>
<reference evidence="10 11" key="1">
    <citation type="journal article" date="2010" name="Stand. Genomic Sci.">
        <title>Complete genome sequence of Spirochaeta smaragdinae type strain (SEBR 4228).</title>
        <authorList>
            <person name="Mavromatis K."/>
            <person name="Yasawong M."/>
            <person name="Chertkov O."/>
            <person name="Lapidus A."/>
            <person name="Lucas S."/>
            <person name="Nolan M."/>
            <person name="Del Rio T.G."/>
            <person name="Tice H."/>
            <person name="Cheng J.F."/>
            <person name="Pitluck S."/>
            <person name="Liolios K."/>
            <person name="Ivanova N."/>
            <person name="Tapia R."/>
            <person name="Han C."/>
            <person name="Bruce D."/>
            <person name="Goodwin L."/>
            <person name="Pati A."/>
            <person name="Chen A."/>
            <person name="Palaniappan K."/>
            <person name="Land M."/>
            <person name="Hauser L."/>
            <person name="Chang Y.J."/>
            <person name="Jeffries C.D."/>
            <person name="Detter J.C."/>
            <person name="Rohde M."/>
            <person name="Brambilla E."/>
            <person name="Spring S."/>
            <person name="Goker M."/>
            <person name="Sikorski J."/>
            <person name="Woyke T."/>
            <person name="Bristow J."/>
            <person name="Eisen J.A."/>
            <person name="Markowitz V."/>
            <person name="Hugenholtz P."/>
            <person name="Klenk H.P."/>
            <person name="Kyrpides N.C."/>
        </authorList>
    </citation>
    <scope>NUCLEOTIDE SEQUENCE [LARGE SCALE GENOMIC DNA]</scope>
    <source>
        <strain evidence="11">DSM 11293 / JCM 15392 / SEBR 4228</strain>
    </source>
</reference>
<dbReference type="GO" id="GO:0030983">
    <property type="term" value="F:mismatched DNA binding"/>
    <property type="evidence" value="ECO:0007669"/>
    <property type="project" value="InterPro"/>
</dbReference>
<dbReference type="HAMAP" id="MF_00092">
    <property type="entry name" value="MutS2"/>
    <property type="match status" value="1"/>
</dbReference>
<dbReference type="SUPFAM" id="SSF48334">
    <property type="entry name" value="DNA repair protein MutS, domain III"/>
    <property type="match status" value="1"/>
</dbReference>
<organism evidence="10 11">
    <name type="scientific">Sediminispirochaeta smaragdinae (strain DSM 11293 / JCM 15392 / SEBR 4228)</name>
    <name type="common">Spirochaeta smaragdinae</name>
    <dbReference type="NCBI Taxonomy" id="573413"/>
    <lineage>
        <taxon>Bacteria</taxon>
        <taxon>Pseudomonadati</taxon>
        <taxon>Spirochaetota</taxon>
        <taxon>Spirochaetia</taxon>
        <taxon>Spirochaetales</taxon>
        <taxon>Spirochaetaceae</taxon>
        <taxon>Sediminispirochaeta</taxon>
    </lineage>
</organism>
<dbReference type="SUPFAM" id="SSF160443">
    <property type="entry name" value="SMR domain-like"/>
    <property type="match status" value="1"/>
</dbReference>
<dbReference type="NCBIfam" id="TIGR01069">
    <property type="entry name" value="mutS2"/>
    <property type="match status" value="1"/>
</dbReference>
<keyword evidence="1 7" id="KW-0699">rRNA-binding</keyword>
<accession>E1R3E8</accession>
<dbReference type="RefSeq" id="WP_013255042.1">
    <property type="nucleotide sequence ID" value="NC_014364.1"/>
</dbReference>
<dbReference type="STRING" id="573413.Spirs_2465"/>
<dbReference type="GO" id="GO:0016887">
    <property type="term" value="F:ATP hydrolysis activity"/>
    <property type="evidence" value="ECO:0007669"/>
    <property type="project" value="InterPro"/>
</dbReference>
<comment type="subunit">
    <text evidence="7">Homodimer. Binds to stalled ribosomes, contacting rRNA.</text>
</comment>
<dbReference type="AlphaFoldDB" id="E1R3E8"/>
<dbReference type="PROSITE" id="PS50828">
    <property type="entry name" value="SMR"/>
    <property type="match status" value="1"/>
</dbReference>
<dbReference type="InterPro" id="IPR005747">
    <property type="entry name" value="MutS2"/>
</dbReference>
<keyword evidence="8" id="KW-0175">Coiled coil</keyword>
<dbReference type="GO" id="GO:0019843">
    <property type="term" value="F:rRNA binding"/>
    <property type="evidence" value="ECO:0007669"/>
    <property type="project" value="UniProtKB-UniRule"/>
</dbReference>
<feature type="coiled-coil region" evidence="8">
    <location>
        <begin position="526"/>
        <end position="557"/>
    </location>
</feature>
<dbReference type="EC" id="3.6.4.-" evidence="7"/>
<dbReference type="InterPro" id="IPR000432">
    <property type="entry name" value="DNA_mismatch_repair_MutS_C"/>
</dbReference>
<gene>
    <name evidence="7" type="primary">mutS2</name>
    <name evidence="7" type="synonym">rqcU</name>
    <name evidence="10" type="ordered locus">Spirs_2465</name>
</gene>
<dbReference type="Proteomes" id="UP000002318">
    <property type="component" value="Chromosome"/>
</dbReference>
<keyword evidence="11" id="KW-1185">Reference proteome</keyword>
<dbReference type="eggNOG" id="COG1193">
    <property type="taxonomic scope" value="Bacteria"/>
</dbReference>
<dbReference type="GO" id="GO:0043023">
    <property type="term" value="F:ribosomal large subunit binding"/>
    <property type="evidence" value="ECO:0007669"/>
    <property type="project" value="UniProtKB-UniRule"/>
</dbReference>
<evidence type="ECO:0000313" key="11">
    <source>
        <dbReference type="Proteomes" id="UP000002318"/>
    </source>
</evidence>
<dbReference type="HOGENOM" id="CLU_011252_2_1_12"/>
<proteinExistence type="inferred from homology"/>
<dbReference type="InterPro" id="IPR046893">
    <property type="entry name" value="MSSS"/>
</dbReference>
<dbReference type="SMART" id="SM00533">
    <property type="entry name" value="MUTSd"/>
    <property type="match status" value="1"/>
</dbReference>
<keyword evidence="7" id="KW-0255">Endonuclease</keyword>
<dbReference type="Pfam" id="PF01713">
    <property type="entry name" value="Smr"/>
    <property type="match status" value="1"/>
</dbReference>
<sequence>MEKTVELLEFDKIRKELSARCFSEEGRTLLSGQRILTKRRECESLHDDVAALRVLMEQFRELPALSFPSITEALKELARPGSFVDGEHLYPIARYIQSAAILQDYVQEGSQELFPPQSKAAVFPAHLLELLQRLDPPRELASRIFSVLEADGSVKENHPELRTIRKRLGALRRELMEMSSRYMNESKDLWQNDVPSQKDGRLVLPLKAQRRGAVKGIIHDVSSKGAILYLEPFDILEKNNEVAIQEHELHQVVIKILRELSALVRDRLESLETLIPVIAEIDVIQARSRLSRYYQGIRPMIVDEGIRLKRARHPLLGLDAVPIDIELGGSVRSLIISGPNAGGKTVTLKTIGLLVLMHQFGIEIPAAEESELPVFRAVYADIGDDQSIEASLSTFSGHMRTIADIISLAQAHTLVLLDELGSGTDPAEGSVLAMAILEELIEKDALTVSTSHHGLLKNFGYTRSGAMNASMDFDESSHMPTYRVISGIPGESHAFAIAQRSGMPQGLLDRAEHYRQESAGEVGTMIRELESQTSRLRSEEQRLNQREKRLREEVRENDLKELRLRRRENELRKEGYRSLDAFMHETRRELENLVRELREGEINRDKTLKVKEFIGTIEERSHNEKELYEKEQKRLLVPEDRHQEEAFSDFPLEEGQTVFVSNYQKQGVLIRKEKRDRWIVAIGPMKLPVAEKELRAVKAQQKGGRQKVAVSYDAPSAGQRASFVLDLRGMRLQEAIDALIKQIDAALVQGLREFSVIHGTGEGILQRGIHDYLRGHKAVESYEFAHPDDGGAGKTVVRLG</sequence>
<dbReference type="InterPro" id="IPR027417">
    <property type="entry name" value="P-loop_NTPase"/>
</dbReference>
<dbReference type="OrthoDB" id="9808166at2"/>
<dbReference type="GO" id="GO:0006298">
    <property type="term" value="P:mismatch repair"/>
    <property type="evidence" value="ECO:0007669"/>
    <property type="project" value="InterPro"/>
</dbReference>
<evidence type="ECO:0000256" key="4">
    <source>
        <dbReference type="ARBA" id="ARBA00022840"/>
    </source>
</evidence>
<dbReference type="SUPFAM" id="SSF52540">
    <property type="entry name" value="P-loop containing nucleoside triphosphate hydrolases"/>
    <property type="match status" value="1"/>
</dbReference>
<dbReference type="EMBL" id="CP002116">
    <property type="protein sequence ID" value="ADK81579.1"/>
    <property type="molecule type" value="Genomic_DNA"/>
</dbReference>
<dbReference type="GO" id="GO:0045910">
    <property type="term" value="P:negative regulation of DNA recombination"/>
    <property type="evidence" value="ECO:0007669"/>
    <property type="project" value="InterPro"/>
</dbReference>
<keyword evidence="4 7" id="KW-0067">ATP-binding</keyword>
<dbReference type="Gene3D" id="3.40.50.300">
    <property type="entry name" value="P-loop containing nucleotide triphosphate hydrolases"/>
    <property type="match status" value="1"/>
</dbReference>
<dbReference type="KEGG" id="ssm:Spirs_2465"/>
<dbReference type="GO" id="GO:0005524">
    <property type="term" value="F:ATP binding"/>
    <property type="evidence" value="ECO:0007669"/>
    <property type="project" value="UniProtKB-UniRule"/>
</dbReference>
<evidence type="ECO:0000256" key="6">
    <source>
        <dbReference type="ARBA" id="ARBA00023125"/>
    </source>
</evidence>
<dbReference type="Pfam" id="PF00488">
    <property type="entry name" value="MutS_V"/>
    <property type="match status" value="1"/>
</dbReference>
<dbReference type="PROSITE" id="PS00486">
    <property type="entry name" value="DNA_MISMATCH_REPAIR_2"/>
    <property type="match status" value="1"/>
</dbReference>
<keyword evidence="2 7" id="KW-0547">Nucleotide-binding</keyword>
<feature type="domain" description="Smr" evidence="9">
    <location>
        <begin position="725"/>
        <end position="800"/>
    </location>
</feature>
<dbReference type="GO" id="GO:0140664">
    <property type="term" value="F:ATP-dependent DNA damage sensor activity"/>
    <property type="evidence" value="ECO:0007669"/>
    <property type="project" value="InterPro"/>
</dbReference>
<dbReference type="EC" id="3.1.-.-" evidence="7"/>
<protein>
    <recommendedName>
        <fullName evidence="7">Endonuclease MutS2</fullName>
        <ecNumber evidence="7">3.1.-.-</ecNumber>
    </recommendedName>
    <alternativeName>
        <fullName evidence="7">Ribosome-associated protein quality control-upstream factor</fullName>
        <shortName evidence="7">RQC-upstream factor</shortName>
        <shortName evidence="7">RqcU</shortName>
        <ecNumber evidence="7">3.6.4.-</ecNumber>
    </alternativeName>
</protein>
<dbReference type="FunFam" id="3.40.50.300:FF:000830">
    <property type="entry name" value="Endonuclease MutS2"/>
    <property type="match status" value="1"/>
</dbReference>
<dbReference type="InterPro" id="IPR007696">
    <property type="entry name" value="DNA_mismatch_repair_MutS_core"/>
</dbReference>
<dbReference type="InterPro" id="IPR045076">
    <property type="entry name" value="MutS"/>
</dbReference>
<dbReference type="InterPro" id="IPR036187">
    <property type="entry name" value="DNA_mismatch_repair_MutS_sf"/>
</dbReference>
<dbReference type="GO" id="GO:0004519">
    <property type="term" value="F:endonuclease activity"/>
    <property type="evidence" value="ECO:0007669"/>
    <property type="project" value="UniProtKB-UniRule"/>
</dbReference>
<dbReference type="InterPro" id="IPR036063">
    <property type="entry name" value="Smr_dom_sf"/>
</dbReference>
<dbReference type="PIRSF" id="PIRSF005814">
    <property type="entry name" value="MutS_YshD"/>
    <property type="match status" value="1"/>
</dbReference>
<evidence type="ECO:0000313" key="10">
    <source>
        <dbReference type="EMBL" id="ADK81579.1"/>
    </source>
</evidence>
<evidence type="ECO:0000256" key="3">
    <source>
        <dbReference type="ARBA" id="ARBA00022801"/>
    </source>
</evidence>
<evidence type="ECO:0000256" key="2">
    <source>
        <dbReference type="ARBA" id="ARBA00022741"/>
    </source>
</evidence>
<keyword evidence="3 7" id="KW-0378">Hydrolase</keyword>
<dbReference type="SMART" id="SM00463">
    <property type="entry name" value="SMR"/>
    <property type="match status" value="1"/>
</dbReference>
<dbReference type="SMART" id="SM00534">
    <property type="entry name" value="MUTSac"/>
    <property type="match status" value="1"/>
</dbReference>
<evidence type="ECO:0000259" key="9">
    <source>
        <dbReference type="PROSITE" id="PS50828"/>
    </source>
</evidence>
<feature type="binding site" evidence="7">
    <location>
        <begin position="338"/>
        <end position="345"/>
    </location>
    <ligand>
        <name>ATP</name>
        <dbReference type="ChEBI" id="CHEBI:30616"/>
    </ligand>
</feature>
<dbReference type="PANTHER" id="PTHR48466:SF2">
    <property type="entry name" value="OS10G0509000 PROTEIN"/>
    <property type="match status" value="1"/>
</dbReference>
<comment type="function">
    <text evidence="7">Acts as a ribosome collision sensor, splitting the ribosome into its 2 subunits. Detects stalled/collided 70S ribosomes which it binds and splits by an ATP-hydrolysis driven conformational change. Acts upstream of the ribosome quality control system (RQC), a ribosome-associated complex that mediates the extraction of incompletely synthesized nascent chains from stalled ribosomes and their subsequent degradation. Probably generates substrates for RQC.</text>
</comment>
<keyword evidence="6 7" id="KW-0238">DNA-binding</keyword>
<keyword evidence="5 7" id="KW-0694">RNA-binding</keyword>
<evidence type="ECO:0000256" key="5">
    <source>
        <dbReference type="ARBA" id="ARBA00022884"/>
    </source>
</evidence>
<evidence type="ECO:0000256" key="1">
    <source>
        <dbReference type="ARBA" id="ARBA00022730"/>
    </source>
</evidence>
<comment type="similarity">
    <text evidence="7">Belongs to the DNA mismatch repair MutS family. MutS2 subfamily.</text>
</comment>
<dbReference type="GO" id="GO:0072344">
    <property type="term" value="P:rescue of stalled ribosome"/>
    <property type="evidence" value="ECO:0007669"/>
    <property type="project" value="UniProtKB-UniRule"/>
</dbReference>
<dbReference type="Pfam" id="PF20297">
    <property type="entry name" value="MSSS"/>
    <property type="match status" value="1"/>
</dbReference>
<evidence type="ECO:0000256" key="7">
    <source>
        <dbReference type="HAMAP-Rule" id="MF_00092"/>
    </source>
</evidence>
<dbReference type="Gene3D" id="3.30.1370.110">
    <property type="match status" value="1"/>
</dbReference>
<name>E1R3E8_SEDSS</name>